<dbReference type="InterPro" id="IPR050275">
    <property type="entry name" value="PGM_Phosphatase"/>
</dbReference>
<dbReference type="PANTHER" id="PTHR48100">
    <property type="entry name" value="BROAD-SPECIFICITY PHOSPHATASE YOR283W-RELATED"/>
    <property type="match status" value="1"/>
</dbReference>
<dbReference type="SUPFAM" id="SSF53254">
    <property type="entry name" value="Phosphoglycerate mutase-like"/>
    <property type="match status" value="1"/>
</dbReference>
<evidence type="ECO:0000256" key="1">
    <source>
        <dbReference type="PIRSR" id="PIRSR613078-1"/>
    </source>
</evidence>
<dbReference type="SMART" id="SM00855">
    <property type="entry name" value="PGAM"/>
    <property type="match status" value="1"/>
</dbReference>
<dbReference type="Proteomes" id="UP000282483">
    <property type="component" value="Chromosome"/>
</dbReference>
<dbReference type="Pfam" id="PF00300">
    <property type="entry name" value="His_Phos_1"/>
    <property type="match status" value="1"/>
</dbReference>
<proteinExistence type="predicted"/>
<organism evidence="3 4">
    <name type="scientific">Candidatus Rickettsiella viridis</name>
    <dbReference type="NCBI Taxonomy" id="676208"/>
    <lineage>
        <taxon>Bacteria</taxon>
        <taxon>Pseudomonadati</taxon>
        <taxon>Pseudomonadota</taxon>
        <taxon>Gammaproteobacteria</taxon>
        <taxon>Legionellales</taxon>
        <taxon>Coxiellaceae</taxon>
        <taxon>Rickettsiella</taxon>
    </lineage>
</organism>
<dbReference type="EMBL" id="AP018005">
    <property type="protein sequence ID" value="BBB15725.1"/>
    <property type="molecule type" value="Genomic_DNA"/>
</dbReference>
<evidence type="ECO:0000256" key="2">
    <source>
        <dbReference type="PIRSR" id="PIRSR613078-2"/>
    </source>
</evidence>
<dbReference type="Gene3D" id="3.40.50.1240">
    <property type="entry name" value="Phosphoglycerate mutase-like"/>
    <property type="match status" value="1"/>
</dbReference>
<gene>
    <name evidence="3" type="ORF">RVIR1_12700</name>
</gene>
<dbReference type="KEGG" id="rvi:RVIR1_12700"/>
<reference evidence="3 4" key="1">
    <citation type="submission" date="2017-03" db="EMBL/GenBank/DDBJ databases">
        <title>The genome sequence of Candidatus Rickettsiella viridis.</title>
        <authorList>
            <person name="Nikoh N."/>
            <person name="Tsuchida T."/>
            <person name="Yamaguchi K."/>
            <person name="Maeda T."/>
            <person name="Shigenobu S."/>
            <person name="Fukatsu T."/>
        </authorList>
    </citation>
    <scope>NUCLEOTIDE SEQUENCE [LARGE SCALE GENOMIC DNA]</scope>
    <source>
        <strain evidence="3 4">Ap-RA04</strain>
    </source>
</reference>
<dbReference type="AlphaFoldDB" id="A0A2Z5UX51"/>
<feature type="binding site" evidence="2">
    <location>
        <begin position="87"/>
        <end position="90"/>
    </location>
    <ligand>
        <name>substrate</name>
    </ligand>
</feature>
<dbReference type="OrthoDB" id="280692at2"/>
<dbReference type="InterPro" id="IPR013078">
    <property type="entry name" value="His_Pase_superF_clade-1"/>
</dbReference>
<dbReference type="InterPro" id="IPR029033">
    <property type="entry name" value="His_PPase_superfam"/>
</dbReference>
<feature type="active site" description="Tele-phosphohistidine intermediate" evidence="1">
    <location>
        <position position="8"/>
    </location>
</feature>
<feature type="active site" description="Proton donor/acceptor" evidence="1">
    <location>
        <position position="87"/>
    </location>
</feature>
<dbReference type="GO" id="GO:0005737">
    <property type="term" value="C:cytoplasm"/>
    <property type="evidence" value="ECO:0007669"/>
    <property type="project" value="TreeGrafter"/>
</dbReference>
<name>A0A2Z5UX51_9COXI</name>
<accession>A0A2Z5UX51</accession>
<keyword evidence="4" id="KW-1185">Reference proteome</keyword>
<protein>
    <submittedName>
        <fullName evidence="3">Phosphoglycerate mutase</fullName>
    </submittedName>
</protein>
<evidence type="ECO:0000313" key="3">
    <source>
        <dbReference type="EMBL" id="BBB15725.1"/>
    </source>
</evidence>
<dbReference type="GO" id="GO:0016791">
    <property type="term" value="F:phosphatase activity"/>
    <property type="evidence" value="ECO:0007669"/>
    <property type="project" value="TreeGrafter"/>
</dbReference>
<feature type="binding site" evidence="2">
    <location>
        <position position="61"/>
    </location>
    <ligand>
        <name>substrate</name>
    </ligand>
</feature>
<dbReference type="CDD" id="cd07067">
    <property type="entry name" value="HP_PGM_like"/>
    <property type="match status" value="1"/>
</dbReference>
<dbReference type="PANTHER" id="PTHR48100:SF1">
    <property type="entry name" value="HISTIDINE PHOSPHATASE FAMILY PROTEIN-RELATED"/>
    <property type="match status" value="1"/>
</dbReference>
<evidence type="ECO:0000313" key="4">
    <source>
        <dbReference type="Proteomes" id="UP000282483"/>
    </source>
</evidence>
<sequence>MKIIFSRHGNTFSPGETPVWVGAREDLPLVDSGIQQAKNLAHVIQEVGLNLKAIYCGPLSRTNNYAKIIVEELHSSLKPMIDPRLNEIDYGKWSGLSNVEIQAQGDADALVAWEKLSQWPKEADWLDSPDIIFSEIKAFTDDLIKKYAADDAVLVVTSNGRLRYFLQLIPGAFTQHIQNNTFKVSTGNICLFEHDSQGWQVKFWNKKPEYCLYGFF</sequence>
<dbReference type="RefSeq" id="WP_126323264.1">
    <property type="nucleotide sequence ID" value="NZ_AP018005.1"/>
</dbReference>